<organism evidence="2 3">
    <name type="scientific">Streptomyces swartbergensis</name>
    <dbReference type="NCBI Taxonomy" id="487165"/>
    <lineage>
        <taxon>Bacteria</taxon>
        <taxon>Bacillati</taxon>
        <taxon>Actinomycetota</taxon>
        <taxon>Actinomycetes</taxon>
        <taxon>Kitasatosporales</taxon>
        <taxon>Streptomycetaceae</taxon>
        <taxon>Streptomyces</taxon>
    </lineage>
</organism>
<protein>
    <recommendedName>
        <fullName evidence="1">HTH cro/C1-type domain-containing protein</fullName>
    </recommendedName>
</protein>
<dbReference type="SUPFAM" id="SSF47413">
    <property type="entry name" value="lambda repressor-like DNA-binding domains"/>
    <property type="match status" value="1"/>
</dbReference>
<dbReference type="SMART" id="SM00530">
    <property type="entry name" value="HTH_XRE"/>
    <property type="match status" value="1"/>
</dbReference>
<dbReference type="GO" id="GO:0003677">
    <property type="term" value="F:DNA binding"/>
    <property type="evidence" value="ECO:0007669"/>
    <property type="project" value="InterPro"/>
</dbReference>
<reference evidence="2 3" key="1">
    <citation type="submission" date="2017-05" db="EMBL/GenBank/DDBJ databases">
        <title>Biotechnological potential of actinobacteria isolated from South African environments.</title>
        <authorList>
            <person name="Le Roes-Hill M."/>
            <person name="Prins A."/>
            <person name="Durrell K.A."/>
        </authorList>
    </citation>
    <scope>NUCLEOTIDE SEQUENCE [LARGE SCALE GENOMIC DNA]</scope>
    <source>
        <strain evidence="2 3">HMC13</strain>
    </source>
</reference>
<dbReference type="AlphaFoldDB" id="A0A2C9ZI01"/>
<dbReference type="InterPro" id="IPR010982">
    <property type="entry name" value="Lambda_DNA-bd_dom_sf"/>
</dbReference>
<evidence type="ECO:0000313" key="2">
    <source>
        <dbReference type="EMBL" id="OUC75796.1"/>
    </source>
</evidence>
<keyword evidence="3" id="KW-1185">Reference proteome</keyword>
<dbReference type="EMBL" id="NGFN01000792">
    <property type="protein sequence ID" value="OUC75796.1"/>
    <property type="molecule type" value="Genomic_DNA"/>
</dbReference>
<dbReference type="RefSeq" id="WP_086606177.1">
    <property type="nucleotide sequence ID" value="NZ_NGFN01000792.1"/>
</dbReference>
<proteinExistence type="predicted"/>
<evidence type="ECO:0000259" key="1">
    <source>
        <dbReference type="SMART" id="SM00530"/>
    </source>
</evidence>
<gene>
    <name evidence="2" type="ORF">CA983_44215</name>
</gene>
<evidence type="ECO:0000313" key="3">
    <source>
        <dbReference type="Proteomes" id="UP000195105"/>
    </source>
</evidence>
<accession>A0A2C9ZI01</accession>
<name>A0A2C9ZI01_9ACTN</name>
<dbReference type="Proteomes" id="UP000195105">
    <property type="component" value="Unassembled WGS sequence"/>
</dbReference>
<comment type="caution">
    <text evidence="2">The sequence shown here is derived from an EMBL/GenBank/DDBJ whole genome shotgun (WGS) entry which is preliminary data.</text>
</comment>
<dbReference type="Gene3D" id="1.10.260.40">
    <property type="entry name" value="lambda repressor-like DNA-binding domains"/>
    <property type="match status" value="1"/>
</dbReference>
<dbReference type="InterPro" id="IPR001387">
    <property type="entry name" value="Cro/C1-type_HTH"/>
</dbReference>
<sequence length="84" mass="9277">MCRPESPITTSNKALRELQEWLREMRNRTGLGYRALSVRAGCHATTLQRAASGDTVPKLQTVLSYARACDASPEETTSVEARPL</sequence>
<dbReference type="Pfam" id="PF13560">
    <property type="entry name" value="HTH_31"/>
    <property type="match status" value="1"/>
</dbReference>
<feature type="domain" description="HTH cro/C1-type" evidence="1">
    <location>
        <begin position="21"/>
        <end position="76"/>
    </location>
</feature>